<dbReference type="Proteomes" id="UP000011645">
    <property type="component" value="Unassembled WGS sequence"/>
</dbReference>
<evidence type="ECO:0000313" key="3">
    <source>
        <dbReference type="EMBL" id="ELY40849.1"/>
    </source>
</evidence>
<evidence type="ECO:0000313" key="2">
    <source>
        <dbReference type="EMBL" id="ADJ16717.1"/>
    </source>
</evidence>
<dbReference type="GeneID" id="9421163"/>
<dbReference type="EMBL" id="AOHV01000008">
    <property type="protein sequence ID" value="ELY40849.1"/>
    <property type="molecule type" value="Genomic_DNA"/>
</dbReference>
<organism evidence="2 4">
    <name type="scientific">Halalkalicoccus jeotgali (strain DSM 18796 / CECT 7217 / JCM 14584 / KCTC 4019 / B3)</name>
    <dbReference type="NCBI Taxonomy" id="795797"/>
    <lineage>
        <taxon>Archaea</taxon>
        <taxon>Methanobacteriati</taxon>
        <taxon>Methanobacteriota</taxon>
        <taxon>Stenosarchaea group</taxon>
        <taxon>Halobacteria</taxon>
        <taxon>Halobacteriales</taxon>
        <taxon>Halococcaceae</taxon>
        <taxon>Halalkalicoccus</taxon>
    </lineage>
</organism>
<name>D8JBR4_HALJB</name>
<dbReference type="RefSeq" id="WP_008414139.1">
    <property type="nucleotide sequence ID" value="NC_014298.1"/>
</dbReference>
<reference evidence="2 4" key="1">
    <citation type="journal article" date="2010" name="J. Bacteriol.">
        <title>Complete genome sequence of Halalkalicoccus jeotgali B3(T), an extremely halophilic archaeon.</title>
        <authorList>
            <person name="Roh S.W."/>
            <person name="Nam Y.D."/>
            <person name="Nam S.H."/>
            <person name="Choi S.H."/>
            <person name="Park H.S."/>
            <person name="Bae J.W."/>
        </authorList>
    </citation>
    <scope>NUCLEOTIDE SEQUENCE [LARGE SCALE GENOMIC DNA]</scope>
    <source>
        <strain evidence="2">B3</strain>
        <strain evidence="4">DSM 18796 / CECT 7217 / JCM 14584 / KCTC 4019 / B3</strain>
        <plasmid evidence="4">1</plasmid>
    </source>
</reference>
<gene>
    <name evidence="2" type="ordered locus">HacjB3_16836</name>
    <name evidence="3" type="ORF">C497_02162</name>
</gene>
<evidence type="ECO:0000313" key="4">
    <source>
        <dbReference type="Proteomes" id="UP000000390"/>
    </source>
</evidence>
<sequence length="107" mass="11761">MNVEEGFPVACECPSDTYHDGACNHRVAVAIREPVLKAASDYESGEEQEVATDGGTTVERSGSNEYCAKNRPTDCGCLPMFEDLPCWPCYRDGFRMPNPSMEATTED</sequence>
<evidence type="ECO:0000313" key="5">
    <source>
        <dbReference type="Proteomes" id="UP000011645"/>
    </source>
</evidence>
<reference evidence="3 5" key="2">
    <citation type="journal article" date="2014" name="PLoS Genet.">
        <title>Phylogenetically driven sequencing of extremely halophilic archaea reveals strategies for static and dynamic osmo-response.</title>
        <authorList>
            <person name="Becker E.A."/>
            <person name="Seitzer P.M."/>
            <person name="Tritt A."/>
            <person name="Larsen D."/>
            <person name="Krusor M."/>
            <person name="Yao A.I."/>
            <person name="Wu D."/>
            <person name="Madern D."/>
            <person name="Eisen J.A."/>
            <person name="Darling A.E."/>
            <person name="Facciotti M.T."/>
        </authorList>
    </citation>
    <scope>NUCLEOTIDE SEQUENCE [LARGE SCALE GENOMIC DNA]</scope>
    <source>
        <strain evidence="3">B3</strain>
        <strain evidence="5">DSM 18796 / CECT 7217 / JCM 14584 / KCTC 4019 / B3</strain>
    </source>
</reference>
<dbReference type="PATRIC" id="fig|795797.18.peg.3309"/>
<proteinExistence type="predicted"/>
<dbReference type="Proteomes" id="UP000000390">
    <property type="component" value="Plasmid 1"/>
</dbReference>
<feature type="region of interest" description="Disordered" evidence="1">
    <location>
        <begin position="40"/>
        <end position="61"/>
    </location>
</feature>
<protein>
    <submittedName>
        <fullName evidence="2">SWIM zinc finger domain protein</fullName>
    </submittedName>
    <submittedName>
        <fullName evidence="3">SWIM zinc finger domain-containing protein</fullName>
    </submittedName>
</protein>
<dbReference type="AlphaFoldDB" id="D8JBR4"/>
<keyword evidence="5" id="KW-1185">Reference proteome</keyword>
<evidence type="ECO:0000256" key="1">
    <source>
        <dbReference type="SAM" id="MobiDB-lite"/>
    </source>
</evidence>
<accession>D8JBR4</accession>
<keyword evidence="2" id="KW-0614">Plasmid</keyword>
<dbReference type="eggNOG" id="arCOG08141">
    <property type="taxonomic scope" value="Archaea"/>
</dbReference>
<geneLocation type="plasmid" evidence="2 4">
    <name>1</name>
</geneLocation>
<dbReference type="KEGG" id="hje:HacjB3_16836"/>
<dbReference type="OrthoDB" id="189856at2157"/>
<dbReference type="HOGENOM" id="CLU_2406297_0_0_2"/>
<dbReference type="EMBL" id="CP002063">
    <property type="protein sequence ID" value="ADJ16717.1"/>
    <property type="molecule type" value="Genomic_DNA"/>
</dbReference>